<name>F2CYL5_HORVV</name>
<evidence type="ECO:0000256" key="1">
    <source>
        <dbReference type="SAM" id="MobiDB-lite"/>
    </source>
</evidence>
<sequence>MFITLSLIPPPSFAGSPLAAGRTTPPPGQPSPGLAIFLVVQVDRKKQRRDVSDCAIHQRWTTSDASRRRPRDYKVVIRTG</sequence>
<evidence type="ECO:0000313" key="2">
    <source>
        <dbReference type="EMBL" id="BAJ87936.1"/>
    </source>
</evidence>
<dbReference type="EMBL" id="AK356721">
    <property type="protein sequence ID" value="BAJ87936.1"/>
    <property type="molecule type" value="mRNA"/>
</dbReference>
<reference evidence="2" key="1">
    <citation type="journal article" date="2011" name="Plant Physiol.">
        <title>Comprehensive sequence analysis of 24,783 barley full-length cDNAs derived from 12 clone libraries.</title>
        <authorList>
            <person name="Matsumoto T."/>
            <person name="Tanaka T."/>
            <person name="Sakai H."/>
            <person name="Amano N."/>
            <person name="Kanamori H."/>
            <person name="Kurita K."/>
            <person name="Kikuta A."/>
            <person name="Kamiya K."/>
            <person name="Yamamoto M."/>
            <person name="Ikawa H."/>
            <person name="Fujii N."/>
            <person name="Hori K."/>
            <person name="Itoh T."/>
            <person name="Sato K."/>
        </authorList>
    </citation>
    <scope>NUCLEOTIDE SEQUENCE</scope>
    <source>
        <tissue evidence="2">Shoot</tissue>
    </source>
</reference>
<dbReference type="AlphaFoldDB" id="F2CYL5"/>
<feature type="region of interest" description="Disordered" evidence="1">
    <location>
        <begin position="61"/>
        <end position="80"/>
    </location>
</feature>
<organism evidence="2">
    <name type="scientific">Hordeum vulgare subsp. vulgare</name>
    <name type="common">Domesticated barley</name>
    <dbReference type="NCBI Taxonomy" id="112509"/>
    <lineage>
        <taxon>Eukaryota</taxon>
        <taxon>Viridiplantae</taxon>
        <taxon>Streptophyta</taxon>
        <taxon>Embryophyta</taxon>
        <taxon>Tracheophyta</taxon>
        <taxon>Spermatophyta</taxon>
        <taxon>Magnoliopsida</taxon>
        <taxon>Liliopsida</taxon>
        <taxon>Poales</taxon>
        <taxon>Poaceae</taxon>
        <taxon>BOP clade</taxon>
        <taxon>Pooideae</taxon>
        <taxon>Triticodae</taxon>
        <taxon>Triticeae</taxon>
        <taxon>Hordeinae</taxon>
        <taxon>Hordeum</taxon>
    </lineage>
</organism>
<proteinExistence type="evidence at transcript level"/>
<protein>
    <submittedName>
        <fullName evidence="2">Predicted protein</fullName>
    </submittedName>
</protein>
<accession>F2CYL5</accession>
<feature type="region of interest" description="Disordered" evidence="1">
    <location>
        <begin position="1"/>
        <end position="31"/>
    </location>
</feature>